<sequence length="122" mass="13329">MVAAAVLLFCSQAGGAKNASAPLPLKKSGYVVWSPSCQMPDGDPYDVSIRAFLAPVKPIVCSDRKPLTFVTSLAQGHVLRVDESVKQQYVPQGYMLRCCYRSVSRPSPHGVRYAGQVDNHYK</sequence>
<evidence type="ECO:0000256" key="1">
    <source>
        <dbReference type="SAM" id="SignalP"/>
    </source>
</evidence>
<organism evidence="2 3">
    <name type="scientific">Gryllus longicercus</name>
    <dbReference type="NCBI Taxonomy" id="2509291"/>
    <lineage>
        <taxon>Eukaryota</taxon>
        <taxon>Metazoa</taxon>
        <taxon>Ecdysozoa</taxon>
        <taxon>Arthropoda</taxon>
        <taxon>Hexapoda</taxon>
        <taxon>Insecta</taxon>
        <taxon>Pterygota</taxon>
        <taxon>Neoptera</taxon>
        <taxon>Polyneoptera</taxon>
        <taxon>Orthoptera</taxon>
        <taxon>Ensifera</taxon>
        <taxon>Gryllidea</taxon>
        <taxon>Grylloidea</taxon>
        <taxon>Gryllidae</taxon>
        <taxon>Gryllinae</taxon>
        <taxon>Gryllus</taxon>
    </lineage>
</organism>
<feature type="signal peptide" evidence="1">
    <location>
        <begin position="1"/>
        <end position="16"/>
    </location>
</feature>
<dbReference type="Proteomes" id="UP001378592">
    <property type="component" value="Unassembled WGS sequence"/>
</dbReference>
<reference evidence="2 3" key="1">
    <citation type="submission" date="2024-03" db="EMBL/GenBank/DDBJ databases">
        <title>The genome assembly and annotation of the cricket Gryllus longicercus Weissman &amp; Gray.</title>
        <authorList>
            <person name="Szrajer S."/>
            <person name="Gray D."/>
            <person name="Ylla G."/>
        </authorList>
    </citation>
    <scope>NUCLEOTIDE SEQUENCE [LARGE SCALE GENOMIC DNA]</scope>
    <source>
        <strain evidence="2">DAG 2021-001</strain>
        <tissue evidence="2">Whole body minus gut</tissue>
    </source>
</reference>
<dbReference type="AlphaFoldDB" id="A0AAN9VPF0"/>
<gene>
    <name evidence="2" type="ORF">R5R35_001206</name>
</gene>
<accession>A0AAN9VPF0</accession>
<dbReference type="EMBL" id="JAZDUA010000110">
    <property type="protein sequence ID" value="KAK7867788.1"/>
    <property type="molecule type" value="Genomic_DNA"/>
</dbReference>
<evidence type="ECO:0008006" key="4">
    <source>
        <dbReference type="Google" id="ProtNLM"/>
    </source>
</evidence>
<protein>
    <recommendedName>
        <fullName evidence="4">Accessory gland protein</fullName>
    </recommendedName>
</protein>
<name>A0AAN9VPF0_9ORTH</name>
<evidence type="ECO:0000313" key="3">
    <source>
        <dbReference type="Proteomes" id="UP001378592"/>
    </source>
</evidence>
<comment type="caution">
    <text evidence="2">The sequence shown here is derived from an EMBL/GenBank/DDBJ whole genome shotgun (WGS) entry which is preliminary data.</text>
</comment>
<proteinExistence type="predicted"/>
<evidence type="ECO:0000313" key="2">
    <source>
        <dbReference type="EMBL" id="KAK7867788.1"/>
    </source>
</evidence>
<keyword evidence="3" id="KW-1185">Reference proteome</keyword>
<keyword evidence="1" id="KW-0732">Signal</keyword>
<feature type="chain" id="PRO_5042844226" description="Accessory gland protein" evidence="1">
    <location>
        <begin position="17"/>
        <end position="122"/>
    </location>
</feature>